<evidence type="ECO:0000313" key="1">
    <source>
        <dbReference type="EMBL" id="KAG5560777.1"/>
    </source>
</evidence>
<proteinExistence type="predicted"/>
<evidence type="ECO:0000313" key="2">
    <source>
        <dbReference type="Proteomes" id="UP000823749"/>
    </source>
</evidence>
<organism evidence="1 2">
    <name type="scientific">Rhododendron griersonianum</name>
    <dbReference type="NCBI Taxonomy" id="479676"/>
    <lineage>
        <taxon>Eukaryota</taxon>
        <taxon>Viridiplantae</taxon>
        <taxon>Streptophyta</taxon>
        <taxon>Embryophyta</taxon>
        <taxon>Tracheophyta</taxon>
        <taxon>Spermatophyta</taxon>
        <taxon>Magnoliopsida</taxon>
        <taxon>eudicotyledons</taxon>
        <taxon>Gunneridae</taxon>
        <taxon>Pentapetalae</taxon>
        <taxon>asterids</taxon>
        <taxon>Ericales</taxon>
        <taxon>Ericaceae</taxon>
        <taxon>Ericoideae</taxon>
        <taxon>Rhodoreae</taxon>
        <taxon>Rhododendron</taxon>
    </lineage>
</organism>
<dbReference type="Proteomes" id="UP000823749">
    <property type="component" value="Chromosome 2"/>
</dbReference>
<dbReference type="AlphaFoldDB" id="A0AAV6L7N0"/>
<reference evidence="1" key="1">
    <citation type="submission" date="2020-08" db="EMBL/GenBank/DDBJ databases">
        <title>Plant Genome Project.</title>
        <authorList>
            <person name="Zhang R.-G."/>
        </authorList>
    </citation>
    <scope>NUCLEOTIDE SEQUENCE</scope>
    <source>
        <strain evidence="1">WSP0</strain>
        <tissue evidence="1">Leaf</tissue>
    </source>
</reference>
<protein>
    <submittedName>
        <fullName evidence="1">Uncharacterized protein</fullName>
    </submittedName>
</protein>
<gene>
    <name evidence="1" type="ORF">RHGRI_003953</name>
</gene>
<comment type="caution">
    <text evidence="1">The sequence shown here is derived from an EMBL/GenBank/DDBJ whole genome shotgun (WGS) entry which is preliminary data.</text>
</comment>
<name>A0AAV6L7N0_9ERIC</name>
<dbReference type="EMBL" id="JACTNZ010000002">
    <property type="protein sequence ID" value="KAG5560777.1"/>
    <property type="molecule type" value="Genomic_DNA"/>
</dbReference>
<sequence>MPLSLAFKVMTLANHVKVKHPAALLVPKDNSKTSPPKVTEQSNTILFFSTHQP</sequence>
<keyword evidence="2" id="KW-1185">Reference proteome</keyword>
<accession>A0AAV6L7N0</accession>